<keyword evidence="4" id="KW-1003">Cell membrane</keyword>
<keyword evidence="9" id="KW-0472">Membrane</keyword>
<reference evidence="10 11" key="1">
    <citation type="submission" date="2016-10" db="EMBL/GenBank/DDBJ databases">
        <title>Chromobacterium muskegensis sp. nov., an insecticidal bacterium isolated from Sphagnum bogs.</title>
        <authorList>
            <person name="Sparks M.E."/>
            <person name="Blackburn M.B."/>
            <person name="Gundersen-Rindal D.E."/>
            <person name="Mitchell A."/>
            <person name="Farrar R."/>
            <person name="Kuhar D."/>
        </authorList>
    </citation>
    <scope>NUCLEOTIDE SEQUENCE [LARGE SCALE GENOMIC DNA]</scope>
    <source>
        <strain evidence="10 11">21-1</strain>
    </source>
</reference>
<dbReference type="KEGG" id="cvc:BKX93_09865"/>
<dbReference type="InterPro" id="IPR012902">
    <property type="entry name" value="N_methyl_site"/>
</dbReference>
<dbReference type="EMBL" id="CP017707">
    <property type="protein sequence ID" value="AOZ50273.1"/>
    <property type="molecule type" value="Genomic_DNA"/>
</dbReference>
<keyword evidence="8" id="KW-1133">Transmembrane helix</keyword>
<evidence type="ECO:0000256" key="5">
    <source>
        <dbReference type="ARBA" id="ARBA00022481"/>
    </source>
</evidence>
<dbReference type="AlphaFoldDB" id="A0A1D9LG64"/>
<dbReference type="Gene3D" id="2.10.70.20">
    <property type="entry name" value="gspk-gspi-gspj complex like domains"/>
    <property type="match status" value="1"/>
</dbReference>
<evidence type="ECO:0000256" key="2">
    <source>
        <dbReference type="ARBA" id="ARBA00011084"/>
    </source>
</evidence>
<dbReference type="SUPFAM" id="SSF54523">
    <property type="entry name" value="Pili subunits"/>
    <property type="match status" value="1"/>
</dbReference>
<gene>
    <name evidence="10" type="ORF">BKX93_09865</name>
</gene>
<dbReference type="InterPro" id="IPR010055">
    <property type="entry name" value="T2SS_protein-GspJ"/>
</dbReference>
<evidence type="ECO:0000256" key="8">
    <source>
        <dbReference type="ARBA" id="ARBA00022989"/>
    </source>
</evidence>
<dbReference type="Pfam" id="PF07963">
    <property type="entry name" value="N_methyl"/>
    <property type="match status" value="1"/>
</dbReference>
<evidence type="ECO:0000256" key="1">
    <source>
        <dbReference type="ARBA" id="ARBA00004377"/>
    </source>
</evidence>
<accession>A0A1D9LG64</accession>
<dbReference type="STRING" id="1108595.BKX93_09865"/>
<evidence type="ECO:0000313" key="10">
    <source>
        <dbReference type="EMBL" id="AOZ50273.1"/>
    </source>
</evidence>
<evidence type="ECO:0000256" key="9">
    <source>
        <dbReference type="ARBA" id="ARBA00023136"/>
    </source>
</evidence>
<sequence length="194" mass="21138">MSARRQGGMTLLEILVAMSLLAILSVMGYKAFGSLLIARERLMQTGEQWVDVARAFRRLESDLGGLQPAANAAEQQQGLTLGVSSLVLQPDGKGQALMLEAVSTRYPSGRERIVYQSGEGGVSWSAGDAGGASPIVYALLGRDMRVDWRVLLNDGSWQEAWPMGDAAQGRVPRALEMRVRMPGKQQARRIWVLP</sequence>
<evidence type="ECO:0000313" key="11">
    <source>
        <dbReference type="Proteomes" id="UP000178776"/>
    </source>
</evidence>
<keyword evidence="6" id="KW-0997">Cell inner membrane</keyword>
<name>A0A1D9LG64_9NEIS</name>
<dbReference type="Pfam" id="PF11612">
    <property type="entry name" value="T2SSJ"/>
    <property type="match status" value="1"/>
</dbReference>
<dbReference type="PROSITE" id="PS00409">
    <property type="entry name" value="PROKAR_NTER_METHYL"/>
    <property type="match status" value="1"/>
</dbReference>
<dbReference type="PANTHER" id="PTHR39583">
    <property type="entry name" value="TYPE II SECRETION SYSTEM PROTEIN J-RELATED"/>
    <property type="match status" value="1"/>
</dbReference>
<evidence type="ECO:0000256" key="6">
    <source>
        <dbReference type="ARBA" id="ARBA00022519"/>
    </source>
</evidence>
<dbReference type="GeneID" id="68841522"/>
<dbReference type="GO" id="GO:0015627">
    <property type="term" value="C:type II protein secretion system complex"/>
    <property type="evidence" value="ECO:0007669"/>
    <property type="project" value="InterPro"/>
</dbReference>
<dbReference type="RefSeq" id="WP_046155572.1">
    <property type="nucleotide sequence ID" value="NZ_CP017707.1"/>
</dbReference>
<dbReference type="InterPro" id="IPR051621">
    <property type="entry name" value="T2SS_protein_J"/>
</dbReference>
<proteinExistence type="inferred from homology"/>
<keyword evidence="5" id="KW-0488">Methylation</keyword>
<dbReference type="PANTHER" id="PTHR39583:SF2">
    <property type="entry name" value="TYPE II SECRETION SYSTEM PROTEIN J"/>
    <property type="match status" value="1"/>
</dbReference>
<dbReference type="Proteomes" id="UP000178776">
    <property type="component" value="Chromosome"/>
</dbReference>
<protein>
    <recommendedName>
        <fullName evidence="3">Type II secretion system protein J</fullName>
    </recommendedName>
</protein>
<comment type="subcellular location">
    <subcellularLocation>
        <location evidence="1">Cell inner membrane</location>
        <topology evidence="1">Single-pass membrane protein</topology>
    </subcellularLocation>
</comment>
<evidence type="ECO:0000256" key="4">
    <source>
        <dbReference type="ARBA" id="ARBA00022475"/>
    </source>
</evidence>
<dbReference type="GO" id="GO:0015628">
    <property type="term" value="P:protein secretion by the type II secretion system"/>
    <property type="evidence" value="ECO:0007669"/>
    <property type="project" value="InterPro"/>
</dbReference>
<dbReference type="GO" id="GO:0005886">
    <property type="term" value="C:plasma membrane"/>
    <property type="evidence" value="ECO:0007669"/>
    <property type="project" value="UniProtKB-SubCell"/>
</dbReference>
<keyword evidence="7" id="KW-0812">Transmembrane</keyword>
<comment type="similarity">
    <text evidence="2">Belongs to the GSP J family.</text>
</comment>
<organism evidence="10 11">
    <name type="scientific">Chromobacterium vaccinii</name>
    <dbReference type="NCBI Taxonomy" id="1108595"/>
    <lineage>
        <taxon>Bacteria</taxon>
        <taxon>Pseudomonadati</taxon>
        <taxon>Pseudomonadota</taxon>
        <taxon>Betaproteobacteria</taxon>
        <taxon>Neisseriales</taxon>
        <taxon>Chromobacteriaceae</taxon>
        <taxon>Chromobacterium</taxon>
    </lineage>
</organism>
<dbReference type="InterPro" id="IPR045584">
    <property type="entry name" value="Pilin-like"/>
</dbReference>
<evidence type="ECO:0000256" key="7">
    <source>
        <dbReference type="ARBA" id="ARBA00022692"/>
    </source>
</evidence>
<evidence type="ECO:0000256" key="3">
    <source>
        <dbReference type="ARBA" id="ARBA00021539"/>
    </source>
</evidence>
<dbReference type="NCBIfam" id="TIGR02532">
    <property type="entry name" value="IV_pilin_GFxxxE"/>
    <property type="match status" value="1"/>
</dbReference>